<dbReference type="Gene3D" id="1.10.10.10">
    <property type="entry name" value="Winged helix-like DNA-binding domain superfamily/Winged helix DNA-binding domain"/>
    <property type="match status" value="1"/>
</dbReference>
<name>A0A9K3D8I1_9EUKA</name>
<evidence type="ECO:0000313" key="1">
    <source>
        <dbReference type="EMBL" id="GIQ90572.1"/>
    </source>
</evidence>
<gene>
    <name evidence="1" type="ORF">KIPB_013413</name>
</gene>
<protein>
    <submittedName>
        <fullName evidence="1">Uncharacterized protein</fullName>
    </submittedName>
</protein>
<organism evidence="1 2">
    <name type="scientific">Kipferlia bialata</name>
    <dbReference type="NCBI Taxonomy" id="797122"/>
    <lineage>
        <taxon>Eukaryota</taxon>
        <taxon>Metamonada</taxon>
        <taxon>Carpediemonas-like organisms</taxon>
        <taxon>Kipferlia</taxon>
    </lineage>
</organism>
<dbReference type="Proteomes" id="UP000265618">
    <property type="component" value="Unassembled WGS sequence"/>
</dbReference>
<reference evidence="1 2" key="1">
    <citation type="journal article" date="2018" name="PLoS ONE">
        <title>The draft genome of Kipferlia bialata reveals reductive genome evolution in fornicate parasites.</title>
        <authorList>
            <person name="Tanifuji G."/>
            <person name="Takabayashi S."/>
            <person name="Kume K."/>
            <person name="Takagi M."/>
            <person name="Nakayama T."/>
            <person name="Kamikawa R."/>
            <person name="Inagaki Y."/>
            <person name="Hashimoto T."/>
        </authorList>
    </citation>
    <scope>NUCLEOTIDE SEQUENCE [LARGE SCALE GENOMIC DNA]</scope>
    <source>
        <strain evidence="1">NY0173</strain>
    </source>
</reference>
<evidence type="ECO:0000313" key="2">
    <source>
        <dbReference type="Proteomes" id="UP000265618"/>
    </source>
</evidence>
<dbReference type="AlphaFoldDB" id="A0A9K3D8I1"/>
<keyword evidence="2" id="KW-1185">Reference proteome</keyword>
<sequence>MPDTTTNVEKSELTLETVQTTFSHWFKAANLVVDPYLFDSLDSNLSVPLAWVLSSFPKGRAFAAAFSAEEVAGAVCKAEGVEYDAETGTVRPAIAIPASNRLRVEAAGATGVDDVVAFLGRCGLEASSVTQGEVRDIVWHAYRVL</sequence>
<dbReference type="EMBL" id="BDIP01006348">
    <property type="protein sequence ID" value="GIQ90572.1"/>
    <property type="molecule type" value="Genomic_DNA"/>
</dbReference>
<accession>A0A9K3D8I1</accession>
<dbReference type="InterPro" id="IPR036388">
    <property type="entry name" value="WH-like_DNA-bd_sf"/>
</dbReference>
<proteinExistence type="predicted"/>
<comment type="caution">
    <text evidence="1">The sequence shown here is derived from an EMBL/GenBank/DDBJ whole genome shotgun (WGS) entry which is preliminary data.</text>
</comment>